<evidence type="ECO:0000313" key="2">
    <source>
        <dbReference type="Proteomes" id="UP000198362"/>
    </source>
</evidence>
<keyword evidence="2" id="KW-1185">Reference proteome</keyword>
<dbReference type="AlphaFoldDB" id="A0A239N653"/>
<dbReference type="RefSeq" id="WP_089250827.1">
    <property type="nucleotide sequence ID" value="NZ_FZPH01000007.1"/>
</dbReference>
<reference evidence="1 2" key="1">
    <citation type="submission" date="2017-06" db="EMBL/GenBank/DDBJ databases">
        <authorList>
            <person name="Kim H.J."/>
            <person name="Triplett B.A."/>
        </authorList>
    </citation>
    <scope>NUCLEOTIDE SEQUENCE [LARGE SCALE GENOMIC DNA]</scope>
    <source>
        <strain evidence="1 2">CGMCC 4.5593</strain>
    </source>
</reference>
<organism evidence="1 2">
    <name type="scientific">Asanoa hainanensis</name>
    <dbReference type="NCBI Taxonomy" id="560556"/>
    <lineage>
        <taxon>Bacteria</taxon>
        <taxon>Bacillati</taxon>
        <taxon>Actinomycetota</taxon>
        <taxon>Actinomycetes</taxon>
        <taxon>Micromonosporales</taxon>
        <taxon>Micromonosporaceae</taxon>
        <taxon>Asanoa</taxon>
    </lineage>
</organism>
<gene>
    <name evidence="1" type="ORF">SAMN05421812_107235</name>
</gene>
<accession>A0A239N653</accession>
<dbReference type="EMBL" id="FZPH01000007">
    <property type="protein sequence ID" value="SNT49659.1"/>
    <property type="molecule type" value="Genomic_DNA"/>
</dbReference>
<evidence type="ECO:0000313" key="1">
    <source>
        <dbReference type="EMBL" id="SNT49659.1"/>
    </source>
</evidence>
<dbReference type="OrthoDB" id="2833825at2"/>
<protein>
    <submittedName>
        <fullName evidence="1">Uncharacterized protein</fullName>
    </submittedName>
</protein>
<sequence>MRFVLNGLARDLDAATVTARLRDVAPEAVRKHGVRVAGIVYPVQQAFERALGLDRTEFTSHIALRHLRALGFEIVSGSGRPAPPAVAPVERHASTGWPWEGAVQQVFANLLQRSGWSVTAMADTATKARGVDLLAEAPGRALGAEVKGWPSDTYADPRRAAEAKRTQPSTQAGHWFSQALFKAMLLLDSHPERESLMVLPAHDRYRDLAARTRTGRHAANIHVVLLDQDGTYSSEWWQP</sequence>
<name>A0A239N653_9ACTN</name>
<proteinExistence type="predicted"/>
<dbReference type="Proteomes" id="UP000198362">
    <property type="component" value="Unassembled WGS sequence"/>
</dbReference>